<proteinExistence type="predicted"/>
<keyword evidence="3" id="KW-1185">Reference proteome</keyword>
<dbReference type="RefSeq" id="WP_377496936.1">
    <property type="nucleotide sequence ID" value="NZ_JBHMDO010000032.1"/>
</dbReference>
<organism evidence="2 3">
    <name type="scientific">Paenibacillus aurantiacus</name>
    <dbReference type="NCBI Taxonomy" id="1936118"/>
    <lineage>
        <taxon>Bacteria</taxon>
        <taxon>Bacillati</taxon>
        <taxon>Bacillota</taxon>
        <taxon>Bacilli</taxon>
        <taxon>Bacillales</taxon>
        <taxon>Paenibacillaceae</taxon>
        <taxon>Paenibacillus</taxon>
    </lineage>
</organism>
<dbReference type="EMBL" id="JBHMDO010000032">
    <property type="protein sequence ID" value="MFB9328024.1"/>
    <property type="molecule type" value="Genomic_DNA"/>
</dbReference>
<evidence type="ECO:0000259" key="1">
    <source>
        <dbReference type="Pfam" id="PF12010"/>
    </source>
</evidence>
<sequence length="531" mass="61060">MRRRPLWSIFLSLIAFCIASIAAYRISNIYPNKTKDVINYNVTTSTEKVEGKVDISKQVKLKMYLIGERPKDFDLVYGEVNKLLKQDINATLEISFIPESEWLQEYPSLLNTNGVDLIFTASWSQYSEEAKMGSFMEITKEMLDIYMPLSASSIYPEAWEQAEVNGKVYMIPHNYKDVQGNFTMLRGDLLKKYGLEVEDVMKDTRSIEKYYEAFSRDSKMLLSTEVVASLKGMPVYIPSEEMKNWFEIGGTGNYRIYYDNTQDSPQVFPYIETDAYSEGIAVMKEWIDKGWITNSSSVNTSFDLLTEFLNGRIPAISGNLKTMNSYYITANIRHPEWEVSVEDSNYRNSVNIQPFTEGGISIPRLSNNPERAMMLLDLFRNDERYFNLTTYGIEGEHYEVILGTKDIITPPHNRWFAQESLSTWGWRDDNLYKTVFGSIPNFEQYRVNMLATAVIPKLQSFIFNDSSVKHELASIANVLDQYEKPLLSGIIKKTVNTDIEVLRARLKEAGTDKVIFEIQKQVDAYLDGGIK</sequence>
<dbReference type="InterPro" id="IPR022627">
    <property type="entry name" value="DUF3502"/>
</dbReference>
<protein>
    <submittedName>
        <fullName evidence="2">ABC transporter substrate-binding protein</fullName>
    </submittedName>
</protein>
<dbReference type="SUPFAM" id="SSF53850">
    <property type="entry name" value="Periplasmic binding protein-like II"/>
    <property type="match status" value="1"/>
</dbReference>
<accession>A0ABV5KS73</accession>
<dbReference type="Proteomes" id="UP001589747">
    <property type="component" value="Unassembled WGS sequence"/>
</dbReference>
<comment type="caution">
    <text evidence="2">The sequence shown here is derived from an EMBL/GenBank/DDBJ whole genome shotgun (WGS) entry which is preliminary data.</text>
</comment>
<feature type="domain" description="DUF3502" evidence="1">
    <location>
        <begin position="458"/>
        <end position="526"/>
    </location>
</feature>
<gene>
    <name evidence="2" type="ORF">ACFFSY_19025</name>
</gene>
<reference evidence="2 3" key="1">
    <citation type="submission" date="2024-09" db="EMBL/GenBank/DDBJ databases">
        <authorList>
            <person name="Sun Q."/>
            <person name="Mori K."/>
        </authorList>
    </citation>
    <scope>NUCLEOTIDE SEQUENCE [LARGE SCALE GENOMIC DNA]</scope>
    <source>
        <strain evidence="2 3">TISTR 2452</strain>
    </source>
</reference>
<dbReference type="Pfam" id="PF12010">
    <property type="entry name" value="DUF3502"/>
    <property type="match status" value="1"/>
</dbReference>
<dbReference type="Gene3D" id="3.40.190.10">
    <property type="entry name" value="Periplasmic binding protein-like II"/>
    <property type="match status" value="2"/>
</dbReference>
<evidence type="ECO:0000313" key="3">
    <source>
        <dbReference type="Proteomes" id="UP001589747"/>
    </source>
</evidence>
<name>A0ABV5KS73_9BACL</name>
<evidence type="ECO:0000313" key="2">
    <source>
        <dbReference type="EMBL" id="MFB9328024.1"/>
    </source>
</evidence>